<organism evidence="1 2">
    <name type="scientific">Arctium lappa</name>
    <name type="common">Greater burdock</name>
    <name type="synonym">Lappa major</name>
    <dbReference type="NCBI Taxonomy" id="4217"/>
    <lineage>
        <taxon>Eukaryota</taxon>
        <taxon>Viridiplantae</taxon>
        <taxon>Streptophyta</taxon>
        <taxon>Embryophyta</taxon>
        <taxon>Tracheophyta</taxon>
        <taxon>Spermatophyta</taxon>
        <taxon>Magnoliopsida</taxon>
        <taxon>eudicotyledons</taxon>
        <taxon>Gunneridae</taxon>
        <taxon>Pentapetalae</taxon>
        <taxon>asterids</taxon>
        <taxon>campanulids</taxon>
        <taxon>Asterales</taxon>
        <taxon>Asteraceae</taxon>
        <taxon>Carduoideae</taxon>
        <taxon>Cardueae</taxon>
        <taxon>Arctiinae</taxon>
        <taxon>Arctium</taxon>
    </lineage>
</organism>
<reference evidence="2" key="1">
    <citation type="journal article" date="2022" name="Mol. Ecol. Resour.">
        <title>The genomes of chicory, endive, great burdock and yacon provide insights into Asteraceae palaeo-polyploidization history and plant inulin production.</title>
        <authorList>
            <person name="Fan W."/>
            <person name="Wang S."/>
            <person name="Wang H."/>
            <person name="Wang A."/>
            <person name="Jiang F."/>
            <person name="Liu H."/>
            <person name="Zhao H."/>
            <person name="Xu D."/>
            <person name="Zhang Y."/>
        </authorList>
    </citation>
    <scope>NUCLEOTIDE SEQUENCE [LARGE SCALE GENOMIC DNA]</scope>
    <source>
        <strain evidence="2">cv. Niubang</strain>
    </source>
</reference>
<keyword evidence="2" id="KW-1185">Reference proteome</keyword>
<dbReference type="EMBL" id="CM042063">
    <property type="protein sequence ID" value="KAI3668271.1"/>
    <property type="molecule type" value="Genomic_DNA"/>
</dbReference>
<gene>
    <name evidence="1" type="ORF">L6452_43348</name>
</gene>
<name>A0ACB8XLX4_ARCLA</name>
<comment type="caution">
    <text evidence="1">The sequence shown here is derived from an EMBL/GenBank/DDBJ whole genome shotgun (WGS) entry which is preliminary data.</text>
</comment>
<evidence type="ECO:0000313" key="2">
    <source>
        <dbReference type="Proteomes" id="UP001055879"/>
    </source>
</evidence>
<sequence length="67" mass="7049">MLFNLFVGFIGLSYIDLLQDPDLRHLLAQSVLVKVPKGAVLVRAGVQAEAGVVAGARVYHGDKSGAS</sequence>
<evidence type="ECO:0000313" key="1">
    <source>
        <dbReference type="EMBL" id="KAI3668271.1"/>
    </source>
</evidence>
<dbReference type="Proteomes" id="UP001055879">
    <property type="component" value="Linkage Group LG17"/>
</dbReference>
<protein>
    <submittedName>
        <fullName evidence="1">Uncharacterized protein</fullName>
    </submittedName>
</protein>
<accession>A0ACB8XLX4</accession>
<proteinExistence type="predicted"/>
<reference evidence="1 2" key="2">
    <citation type="journal article" date="2022" name="Mol. Ecol. Resour.">
        <title>The genomes of chicory, endive, great burdock and yacon provide insights into Asteraceae paleo-polyploidization history and plant inulin production.</title>
        <authorList>
            <person name="Fan W."/>
            <person name="Wang S."/>
            <person name="Wang H."/>
            <person name="Wang A."/>
            <person name="Jiang F."/>
            <person name="Liu H."/>
            <person name="Zhao H."/>
            <person name="Xu D."/>
            <person name="Zhang Y."/>
        </authorList>
    </citation>
    <scope>NUCLEOTIDE SEQUENCE [LARGE SCALE GENOMIC DNA]</scope>
    <source>
        <strain evidence="2">cv. Niubang</strain>
    </source>
</reference>